<feature type="transmembrane region" description="Helical" evidence="1">
    <location>
        <begin position="65"/>
        <end position="85"/>
    </location>
</feature>
<name>A0A3M7SC06_BRAPC</name>
<dbReference type="EMBL" id="REGN01001656">
    <property type="protein sequence ID" value="RNA33312.1"/>
    <property type="molecule type" value="Genomic_DNA"/>
</dbReference>
<sequence>MNNELKKRYRVLSTPSGIVCFFLSKISEKKDDAFVFSFRIYFRSNNRILIVNQNVSSDGLCCKNMVINILWILFITNHPAIYFFLRFN</sequence>
<evidence type="ECO:0000313" key="3">
    <source>
        <dbReference type="Proteomes" id="UP000276133"/>
    </source>
</evidence>
<keyword evidence="1" id="KW-0812">Transmembrane</keyword>
<comment type="caution">
    <text evidence="2">The sequence shown here is derived from an EMBL/GenBank/DDBJ whole genome shotgun (WGS) entry which is preliminary data.</text>
</comment>
<dbReference type="AlphaFoldDB" id="A0A3M7SC06"/>
<gene>
    <name evidence="2" type="ORF">BpHYR1_034454</name>
</gene>
<evidence type="ECO:0000313" key="2">
    <source>
        <dbReference type="EMBL" id="RNA33312.1"/>
    </source>
</evidence>
<organism evidence="2 3">
    <name type="scientific">Brachionus plicatilis</name>
    <name type="common">Marine rotifer</name>
    <name type="synonym">Brachionus muelleri</name>
    <dbReference type="NCBI Taxonomy" id="10195"/>
    <lineage>
        <taxon>Eukaryota</taxon>
        <taxon>Metazoa</taxon>
        <taxon>Spiralia</taxon>
        <taxon>Gnathifera</taxon>
        <taxon>Rotifera</taxon>
        <taxon>Eurotatoria</taxon>
        <taxon>Monogononta</taxon>
        <taxon>Pseudotrocha</taxon>
        <taxon>Ploima</taxon>
        <taxon>Brachionidae</taxon>
        <taxon>Brachionus</taxon>
    </lineage>
</organism>
<dbReference type="Proteomes" id="UP000276133">
    <property type="component" value="Unassembled WGS sequence"/>
</dbReference>
<keyword evidence="1" id="KW-1133">Transmembrane helix</keyword>
<keyword evidence="1" id="KW-0472">Membrane</keyword>
<protein>
    <submittedName>
        <fullName evidence="2">Uncharacterized protein</fullName>
    </submittedName>
</protein>
<keyword evidence="3" id="KW-1185">Reference proteome</keyword>
<evidence type="ECO:0000256" key="1">
    <source>
        <dbReference type="SAM" id="Phobius"/>
    </source>
</evidence>
<accession>A0A3M7SC06</accession>
<reference evidence="2 3" key="1">
    <citation type="journal article" date="2018" name="Sci. Rep.">
        <title>Genomic signatures of local adaptation to the degree of environmental predictability in rotifers.</title>
        <authorList>
            <person name="Franch-Gras L."/>
            <person name="Hahn C."/>
            <person name="Garcia-Roger E.M."/>
            <person name="Carmona M.J."/>
            <person name="Serra M."/>
            <person name="Gomez A."/>
        </authorList>
    </citation>
    <scope>NUCLEOTIDE SEQUENCE [LARGE SCALE GENOMIC DNA]</scope>
    <source>
        <strain evidence="2">HYR1</strain>
    </source>
</reference>
<proteinExistence type="predicted"/>